<dbReference type="EMBL" id="CACVAR010000406">
    <property type="protein sequence ID" value="CAA6826499.1"/>
    <property type="molecule type" value="Genomic_DNA"/>
</dbReference>
<dbReference type="SMART" id="SM00248">
    <property type="entry name" value="ANK"/>
    <property type="match status" value="5"/>
</dbReference>
<sequence length="527" mass="60705">MVKIFFSYNAYILKNNIRHLSIIGTKMIPAQLHAKLMDACRNANIDEVKQCLDNGAEPNFNLQTAINALDTAISIDNHQIITLLLEHGATVKESVLQRAIEKEKNYLHLLIPNFKACQDEALLTSVLQAAININDFDLAQQAVHQGAKPRSMLLYTIKDFGSTNILELLIEDGFDIHADKNMLLTEWMGSCLIGEWGRRRSKRKDFLVFIADYYLKKPKSIEKFKSWRRTDKSRLFRMGLDSNNLNMMKFAFLIGVDKNEVLNSALFHYYGYQQGSINSTHSPIFKNDNSVQIVYEIIEYMLNSNIKFSNLMISNAVCFKYTELLDALSHMDDLEYAYEMAFKYKNNDLLNYFVDQGVSKEAQCLAKMRVSAIQGNIKELRKAINDGANIKMLSTDTIVEIINKNQVESLKCLYDSGLLFDNFLNLHLNHAMNNHQAYESISYLIELGLNITHIENIPLEYKIQYPYFADMWKKRFTNIFDYTVYLAKEVYPKAEGKQQEEILQTIAELSSLPYVMKMSKEKSLAES</sequence>
<gene>
    <name evidence="1" type="ORF">HELGO_WM64974</name>
</gene>
<dbReference type="AlphaFoldDB" id="A0A6S6UH74"/>
<dbReference type="InterPro" id="IPR002110">
    <property type="entry name" value="Ankyrin_rpt"/>
</dbReference>
<accession>A0A6S6UH74</accession>
<proteinExistence type="predicted"/>
<dbReference type="Gene3D" id="1.25.40.20">
    <property type="entry name" value="Ankyrin repeat-containing domain"/>
    <property type="match status" value="1"/>
</dbReference>
<protein>
    <submittedName>
        <fullName evidence="1">Uncharacterized protein</fullName>
    </submittedName>
</protein>
<dbReference type="InterPro" id="IPR036770">
    <property type="entry name" value="Ankyrin_rpt-contain_sf"/>
</dbReference>
<name>A0A6S6UH74_9BACT</name>
<organism evidence="1">
    <name type="scientific">uncultured Sulfurovum sp</name>
    <dbReference type="NCBI Taxonomy" id="269237"/>
    <lineage>
        <taxon>Bacteria</taxon>
        <taxon>Pseudomonadati</taxon>
        <taxon>Campylobacterota</taxon>
        <taxon>Epsilonproteobacteria</taxon>
        <taxon>Campylobacterales</taxon>
        <taxon>Sulfurovaceae</taxon>
        <taxon>Sulfurovum</taxon>
        <taxon>environmental samples</taxon>
    </lineage>
</organism>
<dbReference type="SUPFAM" id="SSF48403">
    <property type="entry name" value="Ankyrin repeat"/>
    <property type="match status" value="1"/>
</dbReference>
<evidence type="ECO:0000313" key="1">
    <source>
        <dbReference type="EMBL" id="CAA6826499.1"/>
    </source>
</evidence>
<reference evidence="1" key="1">
    <citation type="submission" date="2020-01" db="EMBL/GenBank/DDBJ databases">
        <authorList>
            <person name="Meier V. D."/>
            <person name="Meier V D."/>
        </authorList>
    </citation>
    <scope>NUCLEOTIDE SEQUENCE</scope>
    <source>
        <strain evidence="1">HLG_WM_MAG_03</strain>
    </source>
</reference>